<accession>K0JPP9</accession>
<comment type="similarity">
    <text evidence="1">Belongs to the 'GDXG' lipolytic enzyme family.</text>
</comment>
<organism evidence="5 6">
    <name type="scientific">Saccharothrix espanaensis (strain ATCC 51144 / DSM 44229 / JCM 9112 / NBRC 15066 / NRRL 15764)</name>
    <dbReference type="NCBI Taxonomy" id="1179773"/>
    <lineage>
        <taxon>Bacteria</taxon>
        <taxon>Bacillati</taxon>
        <taxon>Actinomycetota</taxon>
        <taxon>Actinomycetes</taxon>
        <taxon>Pseudonocardiales</taxon>
        <taxon>Pseudonocardiaceae</taxon>
        <taxon>Saccharothrix</taxon>
    </lineage>
</organism>
<dbReference type="Gene3D" id="3.40.50.1820">
    <property type="entry name" value="alpha/beta hydrolase"/>
    <property type="match status" value="1"/>
</dbReference>
<dbReference type="AlphaFoldDB" id="K0JPP9"/>
<sequence length="324" mass="35108">MPWTYGCHPSDDRSMALNDQARVALEKTAGAPSAEEPTVHDARRTFLGMKAFQSEPTPALVEHLYVPGPTADLPGRVYRPLGDSPSDQGPFGDGPFPAIVFLHGSGFVVGNLDVYDVFLRALATTTGHVVLAVNYQKAPEHPFPIPLDDCYAATSWLFDHARELGVDPARIGVAGDSAGGTLAAAVTLKARENGLRLAFQVLVYPPLDTDFDTPSYVDNATGYGLERDGMRWFWTQYLGDREPCALAAPLRAELHDLPPAFVALAEHDPVRSDGERYADKLAAAGVPVHVRHFDGAVHAFVLMDALVDEPRILLGELTTWLGEL</sequence>
<dbReference type="STRING" id="1179773.BN6_17290"/>
<gene>
    <name evidence="5" type="ordered locus">BN6_17290</name>
</gene>
<dbReference type="SUPFAM" id="SSF53474">
    <property type="entry name" value="alpha/beta-Hydrolases"/>
    <property type="match status" value="1"/>
</dbReference>
<evidence type="ECO:0000313" key="6">
    <source>
        <dbReference type="Proteomes" id="UP000006281"/>
    </source>
</evidence>
<dbReference type="Proteomes" id="UP000006281">
    <property type="component" value="Chromosome"/>
</dbReference>
<dbReference type="PANTHER" id="PTHR48081:SF8">
    <property type="entry name" value="ALPHA_BETA HYDROLASE FOLD-3 DOMAIN-CONTAINING PROTEIN-RELATED"/>
    <property type="match status" value="1"/>
</dbReference>
<keyword evidence="2 5" id="KW-0378">Hydrolase</keyword>
<dbReference type="InterPro" id="IPR013094">
    <property type="entry name" value="AB_hydrolase_3"/>
</dbReference>
<evidence type="ECO:0000313" key="5">
    <source>
        <dbReference type="EMBL" id="CCH29050.1"/>
    </source>
</evidence>
<evidence type="ECO:0000256" key="2">
    <source>
        <dbReference type="ARBA" id="ARBA00022801"/>
    </source>
</evidence>
<dbReference type="KEGG" id="sesp:BN6_17290"/>
<evidence type="ECO:0000256" key="1">
    <source>
        <dbReference type="ARBA" id="ARBA00010515"/>
    </source>
</evidence>
<dbReference type="HOGENOM" id="CLU_012494_6_4_11"/>
<dbReference type="PATRIC" id="fig|1179773.3.peg.1733"/>
<dbReference type="EMBL" id="HE804045">
    <property type="protein sequence ID" value="CCH29050.1"/>
    <property type="molecule type" value="Genomic_DNA"/>
</dbReference>
<dbReference type="InterPro" id="IPR029058">
    <property type="entry name" value="AB_hydrolase_fold"/>
</dbReference>
<evidence type="ECO:0000259" key="4">
    <source>
        <dbReference type="Pfam" id="PF07859"/>
    </source>
</evidence>
<dbReference type="PANTHER" id="PTHR48081">
    <property type="entry name" value="AB HYDROLASE SUPERFAMILY PROTEIN C4A8.06C"/>
    <property type="match status" value="1"/>
</dbReference>
<dbReference type="InterPro" id="IPR050300">
    <property type="entry name" value="GDXG_lipolytic_enzyme"/>
</dbReference>
<evidence type="ECO:0000256" key="3">
    <source>
        <dbReference type="PROSITE-ProRule" id="PRU10038"/>
    </source>
</evidence>
<protein>
    <submittedName>
        <fullName evidence="5">Alpha/beta hydrolase fold containing protein</fullName>
    </submittedName>
</protein>
<dbReference type="PROSITE" id="PS01174">
    <property type="entry name" value="LIPASE_GDXG_SER"/>
    <property type="match status" value="1"/>
</dbReference>
<dbReference type="Pfam" id="PF07859">
    <property type="entry name" value="Abhydrolase_3"/>
    <property type="match status" value="1"/>
</dbReference>
<dbReference type="GO" id="GO:0016787">
    <property type="term" value="F:hydrolase activity"/>
    <property type="evidence" value="ECO:0007669"/>
    <property type="project" value="UniProtKB-KW"/>
</dbReference>
<name>K0JPP9_SACES</name>
<reference evidence="5 6" key="1">
    <citation type="journal article" date="2012" name="BMC Genomics">
        <title>Complete genome sequence of Saccharothrix espanaensis DSM 44229T and comparison to the other completely sequenced Pseudonocardiaceae.</title>
        <authorList>
            <person name="Strobel T."/>
            <person name="Al-Dilaimi A."/>
            <person name="Blom J."/>
            <person name="Gessner A."/>
            <person name="Kalinowski J."/>
            <person name="Luzhetska M."/>
            <person name="Puhler A."/>
            <person name="Szczepanowski R."/>
            <person name="Bechthold A."/>
            <person name="Ruckert C."/>
        </authorList>
    </citation>
    <scope>NUCLEOTIDE SEQUENCE [LARGE SCALE GENOMIC DNA]</scope>
    <source>
        <strain evidence="6">ATCC 51144 / DSM 44229 / JCM 9112 / NBRC 15066 / NRRL 15764</strain>
    </source>
</reference>
<dbReference type="InterPro" id="IPR033140">
    <property type="entry name" value="Lipase_GDXG_put_SER_AS"/>
</dbReference>
<keyword evidence="6" id="KW-1185">Reference proteome</keyword>
<feature type="domain" description="Alpha/beta hydrolase fold-3" evidence="4">
    <location>
        <begin position="99"/>
        <end position="301"/>
    </location>
</feature>
<dbReference type="eggNOG" id="COG0657">
    <property type="taxonomic scope" value="Bacteria"/>
</dbReference>
<feature type="active site" evidence="3">
    <location>
        <position position="177"/>
    </location>
</feature>
<proteinExistence type="inferred from homology"/>